<reference evidence="2 3" key="1">
    <citation type="journal article" date="2016" name="Genome Announc.">
        <title>Whole-Genome Sequence of Rummeliibacillus stabekisii Strain PP9 Isolated from Antarctic Soil.</title>
        <authorList>
            <person name="da Mota F.F."/>
            <person name="Vollu R.E."/>
            <person name="Jurelevicius D."/>
            <person name="Seldin L."/>
        </authorList>
    </citation>
    <scope>NUCLEOTIDE SEQUENCE [LARGE SCALE GENOMIC DNA]</scope>
    <source>
        <strain evidence="2 3">PP9</strain>
    </source>
</reference>
<dbReference type="GO" id="GO:0016020">
    <property type="term" value="C:membrane"/>
    <property type="evidence" value="ECO:0007669"/>
    <property type="project" value="InterPro"/>
</dbReference>
<evidence type="ECO:0000256" key="1">
    <source>
        <dbReference type="SAM" id="Phobius"/>
    </source>
</evidence>
<gene>
    <name evidence="2" type="ORF">ATY39_09070</name>
</gene>
<keyword evidence="1" id="KW-1133">Transmembrane helix</keyword>
<protein>
    <recommendedName>
        <fullName evidence="4">Membrane protein FxsA</fullName>
    </recommendedName>
</protein>
<proteinExistence type="predicted"/>
<dbReference type="NCBIfam" id="NF008528">
    <property type="entry name" value="PRK11463.1-2"/>
    <property type="match status" value="1"/>
</dbReference>
<accession>A0A143HDM8</accession>
<sequence length="129" mass="14393">MKKFLLLLITIPFIELIFVMLCGKMIGLLPTLLLILFTGILGVYMAKTKGLKAFDQLQKSIKNGQAPGDAIIDGVLTLIGAILLVLPGFVSDILGLLLMLPFVRKMAKPGIYYWLRKKMKSKQTILMQR</sequence>
<dbReference type="RefSeq" id="WP_066788832.1">
    <property type="nucleotide sequence ID" value="NZ_CP014806.1"/>
</dbReference>
<evidence type="ECO:0008006" key="4">
    <source>
        <dbReference type="Google" id="ProtNLM"/>
    </source>
</evidence>
<dbReference type="OrthoDB" id="9792788at2"/>
<keyword evidence="1" id="KW-0812">Transmembrane</keyword>
<name>A0A143HDM8_9BACL</name>
<dbReference type="InterPro" id="IPR007313">
    <property type="entry name" value="FxsA"/>
</dbReference>
<dbReference type="AlphaFoldDB" id="A0A143HDM8"/>
<dbReference type="EMBL" id="CP014806">
    <property type="protein sequence ID" value="AMW99596.1"/>
    <property type="molecule type" value="Genomic_DNA"/>
</dbReference>
<dbReference type="Proteomes" id="UP000076021">
    <property type="component" value="Chromosome"/>
</dbReference>
<keyword evidence="3" id="KW-1185">Reference proteome</keyword>
<keyword evidence="1" id="KW-0472">Membrane</keyword>
<feature type="transmembrane region" description="Helical" evidence="1">
    <location>
        <begin position="66"/>
        <end position="87"/>
    </location>
</feature>
<organism evidence="2 3">
    <name type="scientific">Rummeliibacillus stabekisii</name>
    <dbReference type="NCBI Taxonomy" id="241244"/>
    <lineage>
        <taxon>Bacteria</taxon>
        <taxon>Bacillati</taxon>
        <taxon>Bacillota</taxon>
        <taxon>Bacilli</taxon>
        <taxon>Bacillales</taxon>
        <taxon>Caryophanaceae</taxon>
        <taxon>Rummeliibacillus</taxon>
    </lineage>
</organism>
<reference evidence="3" key="2">
    <citation type="submission" date="2016-03" db="EMBL/GenBank/DDBJ databases">
        <authorList>
            <person name="Ploux O."/>
        </authorList>
    </citation>
    <scope>NUCLEOTIDE SEQUENCE [LARGE SCALE GENOMIC DNA]</scope>
    <source>
        <strain evidence="3">PP9</strain>
    </source>
</reference>
<evidence type="ECO:0000313" key="2">
    <source>
        <dbReference type="EMBL" id="AMW99596.1"/>
    </source>
</evidence>
<evidence type="ECO:0000313" key="3">
    <source>
        <dbReference type="Proteomes" id="UP000076021"/>
    </source>
</evidence>
<feature type="transmembrane region" description="Helical" evidence="1">
    <location>
        <begin position="26"/>
        <end position="46"/>
    </location>
</feature>
<dbReference type="STRING" id="241244.ATY39_09070"/>
<dbReference type="PANTHER" id="PTHR35335">
    <property type="entry name" value="UPF0716 PROTEIN FXSA"/>
    <property type="match status" value="1"/>
</dbReference>
<dbReference type="KEGG" id="rst:ATY39_09070"/>
<dbReference type="Pfam" id="PF04186">
    <property type="entry name" value="FxsA"/>
    <property type="match status" value="1"/>
</dbReference>
<dbReference type="PANTHER" id="PTHR35335:SF1">
    <property type="entry name" value="UPF0716 PROTEIN FXSA"/>
    <property type="match status" value="1"/>
</dbReference>